<gene>
    <name evidence="4" type="ORF">GT020_08965</name>
</gene>
<dbReference type="EMBL" id="WYDN01000006">
    <property type="protein sequence ID" value="NAZ16193.1"/>
    <property type="molecule type" value="Genomic_DNA"/>
</dbReference>
<reference evidence="4 5" key="1">
    <citation type="submission" date="2020-01" db="EMBL/GenBank/DDBJ databases">
        <title>Glutamicibacter soli M275.</title>
        <authorList>
            <person name="Meng X."/>
        </authorList>
    </citation>
    <scope>NUCLEOTIDE SEQUENCE [LARGE SCALE GENOMIC DNA]</scope>
    <source>
        <strain evidence="4 5">M275</strain>
    </source>
</reference>
<organism evidence="4 5">
    <name type="scientific">Glutamicibacter soli</name>
    <dbReference type="NCBI Taxonomy" id="453836"/>
    <lineage>
        <taxon>Bacteria</taxon>
        <taxon>Bacillati</taxon>
        <taxon>Actinomycetota</taxon>
        <taxon>Actinomycetes</taxon>
        <taxon>Micrococcales</taxon>
        <taxon>Micrococcaceae</taxon>
        <taxon>Glutamicibacter</taxon>
    </lineage>
</organism>
<evidence type="ECO:0000256" key="1">
    <source>
        <dbReference type="PROSITE-ProRule" id="PRU00703"/>
    </source>
</evidence>
<feature type="compositionally biased region" description="Basic and acidic residues" evidence="2">
    <location>
        <begin position="92"/>
        <end position="102"/>
    </location>
</feature>
<dbReference type="Pfam" id="PF00571">
    <property type="entry name" value="CBS"/>
    <property type="match status" value="1"/>
</dbReference>
<dbReference type="Proteomes" id="UP000477543">
    <property type="component" value="Unassembled WGS sequence"/>
</dbReference>
<evidence type="ECO:0000313" key="5">
    <source>
        <dbReference type="Proteomes" id="UP000477543"/>
    </source>
</evidence>
<dbReference type="PROSITE" id="PS51371">
    <property type="entry name" value="CBS"/>
    <property type="match status" value="1"/>
</dbReference>
<dbReference type="Gene3D" id="3.10.580.10">
    <property type="entry name" value="CBS-domain"/>
    <property type="match status" value="1"/>
</dbReference>
<dbReference type="SUPFAM" id="SSF54631">
    <property type="entry name" value="CBS-domain pair"/>
    <property type="match status" value="1"/>
</dbReference>
<dbReference type="SMART" id="SM00116">
    <property type="entry name" value="CBS"/>
    <property type="match status" value="1"/>
</dbReference>
<feature type="domain" description="CBS" evidence="3">
    <location>
        <begin position="47"/>
        <end position="104"/>
    </location>
</feature>
<comment type="caution">
    <text evidence="4">The sequence shown here is derived from an EMBL/GenBank/DDBJ whole genome shotgun (WGS) entry which is preliminary data.</text>
</comment>
<evidence type="ECO:0000313" key="4">
    <source>
        <dbReference type="EMBL" id="NAZ16193.1"/>
    </source>
</evidence>
<proteinExistence type="predicted"/>
<protein>
    <submittedName>
        <fullName evidence="4">CBS domain-containing protein</fullName>
    </submittedName>
</protein>
<feature type="region of interest" description="Disordered" evidence="2">
    <location>
        <begin position="91"/>
        <end position="111"/>
    </location>
</feature>
<accession>A0A6L9G5G9</accession>
<dbReference type="InterPro" id="IPR046342">
    <property type="entry name" value="CBS_dom_sf"/>
</dbReference>
<dbReference type="InterPro" id="IPR000644">
    <property type="entry name" value="CBS_dom"/>
</dbReference>
<sequence length="111" mass="12097">MLATGPLRSLGTLERQRQCRQRERARIVVGAVASGVETSKAKVAEHAQGKPITIGADDPLEEPTRITQHHQVHRLPVIGGHKLVGMLSQADTARHADEHRTGEMVSEISEP</sequence>
<dbReference type="AlphaFoldDB" id="A0A6L9G5G9"/>
<name>A0A6L9G5G9_9MICC</name>
<evidence type="ECO:0000256" key="2">
    <source>
        <dbReference type="SAM" id="MobiDB-lite"/>
    </source>
</evidence>
<evidence type="ECO:0000259" key="3">
    <source>
        <dbReference type="PROSITE" id="PS51371"/>
    </source>
</evidence>
<keyword evidence="1" id="KW-0129">CBS domain</keyword>